<dbReference type="PANTHER" id="PTHR42718">
    <property type="entry name" value="MAJOR FACILITATOR SUPERFAMILY MULTIDRUG TRANSPORTER MFSC"/>
    <property type="match status" value="1"/>
</dbReference>
<sequence length="468" mass="50766">MSHQKDVIPKHIMIAAWSIALAAIAPMLDSTMINIAIKQLNSNFHTSLDIIQWGVTGYILALATTVPLAGWLMNRFNSKKVFISSVILFGVTSLFVGLSWNAGSFIFFRIIQGGSAGVITTLMSTLLVKVAGREHIGKVMAIVSTPMILGPIFGPVLGGFIIHYLSWQYIFYLNIVITMIITPIMLKVLPSFQPFKPESRFDLTGITLIALISIAFIYGVSAAANQATFMNLTTLICLGVGLVMILGYIVYGLRRGEHLVLPLSLFKDKHFSIAGVGLFLANIAILGPMIIFPIFFQTFKHYTEIQAALALMPQGIGMLLTRPMIGKWIDRIGAKAIVLVSVGLTVMATIPFTLVGPHVSIVWLSLFLFIRGLCVGGIMLPLTTDVYVTLDDSQLPPAGVGVNMIENIGSSFGSAVMASVVAMFVTQFGTQLSHQITAYHLAFLVSVVILLLLLIPGCFLSSKRKASE</sequence>
<evidence type="ECO:0000313" key="9">
    <source>
        <dbReference type="EMBL" id="POA09271.1"/>
    </source>
</evidence>
<feature type="transmembrane region" description="Helical" evidence="7">
    <location>
        <begin position="404"/>
        <end position="426"/>
    </location>
</feature>
<dbReference type="EMBL" id="PPPX01000001">
    <property type="protein sequence ID" value="POA09271.1"/>
    <property type="molecule type" value="Genomic_DNA"/>
</dbReference>
<evidence type="ECO:0000313" key="10">
    <source>
        <dbReference type="Proteomes" id="UP000242712"/>
    </source>
</evidence>
<keyword evidence="10" id="KW-1185">Reference proteome</keyword>
<dbReference type="Proteomes" id="UP000242712">
    <property type="component" value="Unassembled WGS sequence"/>
</dbReference>
<dbReference type="OrthoDB" id="9816041at2"/>
<feature type="transmembrane region" description="Helical" evidence="7">
    <location>
        <begin position="12"/>
        <end position="30"/>
    </location>
</feature>
<evidence type="ECO:0000259" key="8">
    <source>
        <dbReference type="PROSITE" id="PS50850"/>
    </source>
</evidence>
<dbReference type="RefSeq" id="WP_103370690.1">
    <property type="nucleotide sequence ID" value="NZ_CBCRVO010000001.1"/>
</dbReference>
<keyword evidence="2" id="KW-0813">Transport</keyword>
<dbReference type="GeneID" id="98296825"/>
<accession>A0A2K4FD90</accession>
<keyword evidence="3" id="KW-1003">Cell membrane</keyword>
<keyword evidence="5 7" id="KW-1133">Transmembrane helix</keyword>
<dbReference type="InterPro" id="IPR036259">
    <property type="entry name" value="MFS_trans_sf"/>
</dbReference>
<feature type="transmembrane region" description="Helical" evidence="7">
    <location>
        <begin position="332"/>
        <end position="355"/>
    </location>
</feature>
<evidence type="ECO:0000256" key="6">
    <source>
        <dbReference type="ARBA" id="ARBA00023136"/>
    </source>
</evidence>
<dbReference type="GO" id="GO:0022857">
    <property type="term" value="F:transmembrane transporter activity"/>
    <property type="evidence" value="ECO:0007669"/>
    <property type="project" value="InterPro"/>
</dbReference>
<dbReference type="PROSITE" id="PS50850">
    <property type="entry name" value="MFS"/>
    <property type="match status" value="1"/>
</dbReference>
<feature type="transmembrane region" description="Helical" evidence="7">
    <location>
        <begin position="361"/>
        <end position="383"/>
    </location>
</feature>
<comment type="subcellular location">
    <subcellularLocation>
        <location evidence="1">Cell membrane</location>
        <topology evidence="1">Multi-pass membrane protein</topology>
    </subcellularLocation>
</comment>
<dbReference type="SUPFAM" id="SSF103473">
    <property type="entry name" value="MFS general substrate transporter"/>
    <property type="match status" value="1"/>
</dbReference>
<feature type="transmembrane region" description="Helical" evidence="7">
    <location>
        <begin position="50"/>
        <end position="69"/>
    </location>
</feature>
<keyword evidence="4 7" id="KW-0812">Transmembrane</keyword>
<feature type="transmembrane region" description="Helical" evidence="7">
    <location>
        <begin position="201"/>
        <end position="223"/>
    </location>
</feature>
<keyword evidence="6 7" id="KW-0472">Membrane</keyword>
<dbReference type="NCBIfam" id="TIGR00711">
    <property type="entry name" value="efflux_EmrB"/>
    <property type="match status" value="1"/>
</dbReference>
<name>A0A2K4FD90_9STAP</name>
<feature type="transmembrane region" description="Helical" evidence="7">
    <location>
        <begin position="229"/>
        <end position="251"/>
    </location>
</feature>
<dbReference type="GO" id="GO:0005886">
    <property type="term" value="C:plasma membrane"/>
    <property type="evidence" value="ECO:0007669"/>
    <property type="project" value="UniProtKB-SubCell"/>
</dbReference>
<dbReference type="PRINTS" id="PR01036">
    <property type="entry name" value="TCRTETB"/>
</dbReference>
<dbReference type="Pfam" id="PF07690">
    <property type="entry name" value="MFS_1"/>
    <property type="match status" value="1"/>
</dbReference>
<proteinExistence type="predicted"/>
<evidence type="ECO:0000256" key="5">
    <source>
        <dbReference type="ARBA" id="ARBA00022989"/>
    </source>
</evidence>
<dbReference type="AlphaFoldDB" id="A0A2K4FD90"/>
<feature type="transmembrane region" description="Helical" evidence="7">
    <location>
        <begin position="81"/>
        <end position="100"/>
    </location>
</feature>
<dbReference type="InterPro" id="IPR011701">
    <property type="entry name" value="MFS"/>
</dbReference>
<organism evidence="9 10">
    <name type="scientific">Staphylococcus argensis</name>
    <dbReference type="NCBI Taxonomy" id="1607738"/>
    <lineage>
        <taxon>Bacteria</taxon>
        <taxon>Bacillati</taxon>
        <taxon>Bacillota</taxon>
        <taxon>Bacilli</taxon>
        <taxon>Bacillales</taxon>
        <taxon>Staphylococcaceae</taxon>
        <taxon>Staphylococcus</taxon>
    </lineage>
</organism>
<feature type="transmembrane region" description="Helical" evidence="7">
    <location>
        <begin position="271"/>
        <end position="296"/>
    </location>
</feature>
<dbReference type="InterPro" id="IPR004638">
    <property type="entry name" value="EmrB-like"/>
</dbReference>
<evidence type="ECO:0000256" key="7">
    <source>
        <dbReference type="SAM" id="Phobius"/>
    </source>
</evidence>
<feature type="transmembrane region" description="Helical" evidence="7">
    <location>
        <begin position="140"/>
        <end position="163"/>
    </location>
</feature>
<gene>
    <name evidence="9" type="ORF">CD039_00500</name>
</gene>
<comment type="caution">
    <text evidence="9">The sequence shown here is derived from an EMBL/GenBank/DDBJ whole genome shotgun (WGS) entry which is preliminary data.</text>
</comment>
<dbReference type="Gene3D" id="1.20.1720.10">
    <property type="entry name" value="Multidrug resistance protein D"/>
    <property type="match status" value="1"/>
</dbReference>
<protein>
    <submittedName>
        <fullName evidence="9">MFS transporter</fullName>
    </submittedName>
</protein>
<evidence type="ECO:0000256" key="3">
    <source>
        <dbReference type="ARBA" id="ARBA00022475"/>
    </source>
</evidence>
<feature type="transmembrane region" description="Helical" evidence="7">
    <location>
        <begin position="169"/>
        <end position="189"/>
    </location>
</feature>
<evidence type="ECO:0000256" key="1">
    <source>
        <dbReference type="ARBA" id="ARBA00004651"/>
    </source>
</evidence>
<reference evidence="9 10" key="1">
    <citation type="submission" date="2017-08" db="EMBL/GenBank/DDBJ databases">
        <title>Draft genome sequences of 64 type strains of genus Staph aureus.</title>
        <authorList>
            <person name="Cole K."/>
            <person name="Golubchik T."/>
            <person name="Russell J."/>
            <person name="Foster D."/>
            <person name="Llewelyn M."/>
            <person name="Wilson D."/>
            <person name="Crook D."/>
            <person name="Paul J."/>
        </authorList>
    </citation>
    <scope>NUCLEOTIDE SEQUENCE [LARGE SCALE GENOMIC DNA]</scope>
    <source>
        <strain evidence="9 10">DSM 29875</strain>
    </source>
</reference>
<evidence type="ECO:0000256" key="2">
    <source>
        <dbReference type="ARBA" id="ARBA00022448"/>
    </source>
</evidence>
<feature type="transmembrane region" description="Helical" evidence="7">
    <location>
        <begin position="106"/>
        <end position="128"/>
    </location>
</feature>
<dbReference type="Gene3D" id="1.20.1250.20">
    <property type="entry name" value="MFS general substrate transporter like domains"/>
    <property type="match status" value="1"/>
</dbReference>
<feature type="transmembrane region" description="Helical" evidence="7">
    <location>
        <begin position="438"/>
        <end position="460"/>
    </location>
</feature>
<evidence type="ECO:0000256" key="4">
    <source>
        <dbReference type="ARBA" id="ARBA00022692"/>
    </source>
</evidence>
<dbReference type="InterPro" id="IPR020846">
    <property type="entry name" value="MFS_dom"/>
</dbReference>
<dbReference type="PANTHER" id="PTHR42718:SF46">
    <property type="entry name" value="BLR6921 PROTEIN"/>
    <property type="match status" value="1"/>
</dbReference>
<feature type="domain" description="Major facilitator superfamily (MFS) profile" evidence="8">
    <location>
        <begin position="15"/>
        <end position="465"/>
    </location>
</feature>